<organism evidence="2 3">
    <name type="scientific">Sphingomonas sanguinis</name>
    <dbReference type="NCBI Taxonomy" id="33051"/>
    <lineage>
        <taxon>Bacteria</taxon>
        <taxon>Pseudomonadati</taxon>
        <taxon>Pseudomonadota</taxon>
        <taxon>Alphaproteobacteria</taxon>
        <taxon>Sphingomonadales</taxon>
        <taxon>Sphingomonadaceae</taxon>
        <taxon>Sphingomonas</taxon>
    </lineage>
</organism>
<dbReference type="Gene3D" id="3.40.50.300">
    <property type="entry name" value="P-loop containing nucleotide triphosphate hydrolases"/>
    <property type="match status" value="1"/>
</dbReference>
<accession>A0A147ITQ5</accession>
<dbReference type="Pfam" id="PF13481">
    <property type="entry name" value="AAA_25"/>
    <property type="match status" value="1"/>
</dbReference>
<proteinExistence type="predicted"/>
<protein>
    <submittedName>
        <fullName evidence="2">Uncharacterized protein</fullName>
    </submittedName>
</protein>
<reference evidence="2 3" key="1">
    <citation type="journal article" date="2016" name="Front. Microbiol.">
        <title>Genomic Resource of Rice Seed Associated Bacteria.</title>
        <authorList>
            <person name="Midha S."/>
            <person name="Bansal K."/>
            <person name="Sharma S."/>
            <person name="Kumar N."/>
            <person name="Patil P.P."/>
            <person name="Chaudhry V."/>
            <person name="Patil P.B."/>
        </authorList>
    </citation>
    <scope>NUCLEOTIDE SEQUENCE [LARGE SCALE GENOMIC DNA]</scope>
    <source>
        <strain evidence="2 3">SB4</strain>
    </source>
</reference>
<sequence length="487" mass="54077">MSKSNAIPSDPKHSDRRPASAHVAPTRRWDSQPETDKWLASHHFEDATPTIPFRIDGWLAAQGAAVWFGAGSTGKTQLLLWMAAMIASRPEHRAPTWLGGKINGTGHVLILTAEDARPQIVGRLRDIVQNTMHQSAAVAHETCSRLHVMPFLSMTEDEFGHPNASLLRFGDDRVWRPSEVMTEVRRYITEWNARHDDPEDRIVGVVMDSATSMAGFDGMEGEATTNFFFYLGRLCEALGVFFTIIGHVPKAAFVPKKDPWGSAASRLRGVAMWTTAPRMAVEVRLIQEWREKGGPYYEAEELRDLFPDIERKDFLVIYAAKANLLGVCREPRYLIRDAQGAFREVGLPAPTDDEGTDASEPTPPRSRAKPKTSRTAPSRADRSQRVEQDYTPGTDLVMQVMGVTYPDLADGQRVSANRVMKILKAMHAEEPLPARSLVGSASGGGKTGARAGSIAWHFQKLEERGVLIKRNSRHFYIGQTDASIDQP</sequence>
<dbReference type="InterPro" id="IPR027417">
    <property type="entry name" value="P-loop_NTPase"/>
</dbReference>
<dbReference type="EMBL" id="LDTE01000058">
    <property type="protein sequence ID" value="KTT98981.1"/>
    <property type="molecule type" value="Genomic_DNA"/>
</dbReference>
<name>A0A147ITQ5_9SPHN</name>
<evidence type="ECO:0000313" key="2">
    <source>
        <dbReference type="EMBL" id="KTT98981.1"/>
    </source>
</evidence>
<feature type="region of interest" description="Disordered" evidence="1">
    <location>
        <begin position="1"/>
        <end position="34"/>
    </location>
</feature>
<dbReference type="PATRIC" id="fig|33051.4.peg.2720"/>
<dbReference type="AlphaFoldDB" id="A0A147ITQ5"/>
<evidence type="ECO:0000256" key="1">
    <source>
        <dbReference type="SAM" id="MobiDB-lite"/>
    </source>
</evidence>
<comment type="caution">
    <text evidence="2">The sequence shown here is derived from an EMBL/GenBank/DDBJ whole genome shotgun (WGS) entry which is preliminary data.</text>
</comment>
<feature type="region of interest" description="Disordered" evidence="1">
    <location>
        <begin position="345"/>
        <end position="390"/>
    </location>
</feature>
<dbReference type="Proteomes" id="UP000074072">
    <property type="component" value="Unassembled WGS sequence"/>
</dbReference>
<gene>
    <name evidence="2" type="ORF">SB4_10010</name>
</gene>
<evidence type="ECO:0000313" key="3">
    <source>
        <dbReference type="Proteomes" id="UP000074072"/>
    </source>
</evidence>
<feature type="compositionally biased region" description="Basic and acidic residues" evidence="1">
    <location>
        <begin position="379"/>
        <end position="388"/>
    </location>
</feature>
<dbReference type="RefSeq" id="WP_058752457.1">
    <property type="nucleotide sequence ID" value="NZ_LDTE01000058.1"/>
</dbReference>
<dbReference type="SUPFAM" id="SSF52540">
    <property type="entry name" value="P-loop containing nucleoside triphosphate hydrolases"/>
    <property type="match status" value="1"/>
</dbReference>